<keyword evidence="3" id="KW-1133">Transmembrane helix</keyword>
<name>A0ABM5G161_9SAUR</name>
<dbReference type="GeneID" id="110085375"/>
<dbReference type="Gene3D" id="1.10.287.1490">
    <property type="match status" value="1"/>
</dbReference>
<sequence>MGEAEPPSAGARGTPRGMRTNSSSRRSSRAGSPASRRIDVASNAPLLLPPASTAASLEAERSITSMSHFKEIEGAHNYFLLDIPVTRQQLCHYRNAAETAHSELAALTAKYECAQAELLDLKSKIACKEVSIEDLKAEIGSFKENDARQSSLLLSVQSRLHEIEKECNLIAIAKKQAEEKAQALLQENLELKEKIHEEELQIRKYISESKESKTQASQARREHSDFIEHLCHFFDMDIGEEEPQDLLLSKVDDMHKENAVLKGQITALKENVSVHEMESKANRETITRLVSELSKEQGKAVACSQDMEKLRNDLSSSTKAKQNLEKEIRNLQGRLVASQRAWETSQEELIHLKKCCSEKEEKLNNSIEEARAQKSLHNTFKEQIVTLLEGNSIIVNPVVEDIVEKVREMCLREESKKRIVSQLETQIAKLTETLETQAVLHKEALTRTRKAESNAETLHDQLMRLEGELVSGDMIRDALKLEKEKYLKFLDQLSEKMNVVRVAADIGFDMRLDTILARVEQLVKLEGDMLTENKIIARNLQRKLKAQKEQLENKELQIKLLHQKIVQLEEEKHVRTALAVERDEANLTVRKLQKKVDRLQNELSLARETNTDLKVKLADTNELKIRTLEQDKTIEGLSKSQEKLEKMKAKAEKQLSSVKSELHVLEHEAKENKEKAKNMLGSVTSELNTVKSALEEVVKRKKQAFLIFSNSQTTRCSQKKKEKRKKYPNSAEAERERTFNGQGAIAASWDPGSLSFSELSIFTPRTSFSYHQNRFWPKILHPSVHVYCGPGIWNSPYQFFYYFYYVWLCLLPRVVALLLGGQDKQTNKYVLSSEDAGHRNWRNVRKNNLQNTAKEPEKPTTTKQINYYFCCRRLDGGGMVGDFRSLLFPTNPVLGPGNFPQP</sequence>
<evidence type="ECO:0000256" key="3">
    <source>
        <dbReference type="SAM" id="Phobius"/>
    </source>
</evidence>
<keyword evidence="4" id="KW-1185">Reference proteome</keyword>
<feature type="coiled-coil region" evidence="1">
    <location>
        <begin position="307"/>
        <end position="373"/>
    </location>
</feature>
<feature type="region of interest" description="Disordered" evidence="2">
    <location>
        <begin position="1"/>
        <end position="43"/>
    </location>
</feature>
<keyword evidence="3" id="KW-0472">Membrane</keyword>
<protein>
    <submittedName>
        <fullName evidence="5">Coiled-coil domain-containing protein 170 isoform X1</fullName>
    </submittedName>
</protein>
<dbReference type="RefSeq" id="XP_072851383.1">
    <property type="nucleotide sequence ID" value="XM_072995282.1"/>
</dbReference>
<reference evidence="4" key="1">
    <citation type="submission" date="2025-05" db="UniProtKB">
        <authorList>
            <consortium name="RefSeq"/>
        </authorList>
    </citation>
    <scope>NUCLEOTIDE SEQUENCE [LARGE SCALE GENOMIC DNA]</scope>
</reference>
<feature type="coiled-coil region" evidence="1">
    <location>
        <begin position="530"/>
        <end position="675"/>
    </location>
</feature>
<proteinExistence type="predicted"/>
<organism evidence="4 5">
    <name type="scientific">Pogona vitticeps</name>
    <name type="common">central bearded dragon</name>
    <dbReference type="NCBI Taxonomy" id="103695"/>
    <lineage>
        <taxon>Eukaryota</taxon>
        <taxon>Metazoa</taxon>
        <taxon>Chordata</taxon>
        <taxon>Craniata</taxon>
        <taxon>Vertebrata</taxon>
        <taxon>Euteleostomi</taxon>
        <taxon>Lepidosauria</taxon>
        <taxon>Squamata</taxon>
        <taxon>Bifurcata</taxon>
        <taxon>Unidentata</taxon>
        <taxon>Episquamata</taxon>
        <taxon>Toxicofera</taxon>
        <taxon>Iguania</taxon>
        <taxon>Acrodonta</taxon>
        <taxon>Agamidae</taxon>
        <taxon>Amphibolurinae</taxon>
        <taxon>Pogona</taxon>
    </lineage>
</organism>
<accession>A0ABM5G161</accession>
<keyword evidence="3" id="KW-0812">Transmembrane</keyword>
<dbReference type="PANTHER" id="PTHR18863:SF4">
    <property type="entry name" value="COILED-COIL DOMAIN-CONTAINING PROTEIN 170"/>
    <property type="match status" value="1"/>
</dbReference>
<gene>
    <name evidence="5" type="primary">CCDC170</name>
</gene>
<evidence type="ECO:0000313" key="4">
    <source>
        <dbReference type="Proteomes" id="UP001652642"/>
    </source>
</evidence>
<dbReference type="InterPro" id="IPR039139">
    <property type="entry name" value="CCDC170-like"/>
</dbReference>
<evidence type="ECO:0000256" key="1">
    <source>
        <dbReference type="SAM" id="Coils"/>
    </source>
</evidence>
<evidence type="ECO:0000256" key="2">
    <source>
        <dbReference type="SAM" id="MobiDB-lite"/>
    </source>
</evidence>
<dbReference type="PANTHER" id="PTHR18863">
    <property type="entry name" value="TSEC-2-RELATED"/>
    <property type="match status" value="1"/>
</dbReference>
<reference evidence="5" key="2">
    <citation type="submission" date="2025-08" db="UniProtKB">
        <authorList>
            <consortium name="RefSeq"/>
        </authorList>
    </citation>
    <scope>IDENTIFICATION</scope>
</reference>
<feature type="compositionally biased region" description="Low complexity" evidence="2">
    <location>
        <begin position="16"/>
        <end position="43"/>
    </location>
</feature>
<feature type="coiled-coil region" evidence="1">
    <location>
        <begin position="97"/>
        <end position="208"/>
    </location>
</feature>
<feature type="transmembrane region" description="Helical" evidence="3">
    <location>
        <begin position="799"/>
        <end position="819"/>
    </location>
</feature>
<feature type="coiled-coil region" evidence="1">
    <location>
        <begin position="448"/>
        <end position="496"/>
    </location>
</feature>
<keyword evidence="1" id="KW-0175">Coiled coil</keyword>
<dbReference type="Proteomes" id="UP001652642">
    <property type="component" value="Chromosome 1"/>
</dbReference>
<evidence type="ECO:0000313" key="5">
    <source>
        <dbReference type="RefSeq" id="XP_072851383.1"/>
    </source>
</evidence>